<dbReference type="GO" id="GO:0051287">
    <property type="term" value="F:NAD binding"/>
    <property type="evidence" value="ECO:0007669"/>
    <property type="project" value="InterPro"/>
</dbReference>
<keyword evidence="2" id="KW-0520">NAD</keyword>
<evidence type="ECO:0000256" key="2">
    <source>
        <dbReference type="ARBA" id="ARBA00023027"/>
    </source>
</evidence>
<dbReference type="SUPFAM" id="SSF51735">
    <property type="entry name" value="NAD(P)-binding Rossmann-fold domains"/>
    <property type="match status" value="1"/>
</dbReference>
<name>A0A2Z4RCY1_PSEPU</name>
<feature type="domain" description="3-hydroxyisobutyrate dehydrogenase-like NAD-binding" evidence="5">
    <location>
        <begin position="166"/>
        <end position="280"/>
    </location>
</feature>
<dbReference type="PANTHER" id="PTHR43580:SF2">
    <property type="entry name" value="CYTOKINE-LIKE NUCLEAR FACTOR N-PAC"/>
    <property type="match status" value="1"/>
</dbReference>
<dbReference type="InterPro" id="IPR006115">
    <property type="entry name" value="6PGDH_NADP-bd"/>
</dbReference>
<dbReference type="InterPro" id="IPR036291">
    <property type="entry name" value="NAD(P)-bd_dom_sf"/>
</dbReference>
<dbReference type="InterPro" id="IPR015815">
    <property type="entry name" value="HIBADH-related"/>
</dbReference>
<feature type="domain" description="6-phosphogluconate dehydrogenase NADP-binding" evidence="4">
    <location>
        <begin position="2"/>
        <end position="156"/>
    </location>
</feature>
<organism evidence="6 7">
    <name type="scientific">Pseudomonas putida</name>
    <name type="common">Arthrobacter siderocapsulatus</name>
    <dbReference type="NCBI Taxonomy" id="303"/>
    <lineage>
        <taxon>Bacteria</taxon>
        <taxon>Pseudomonadati</taxon>
        <taxon>Pseudomonadota</taxon>
        <taxon>Gammaproteobacteria</taxon>
        <taxon>Pseudomonadales</taxon>
        <taxon>Pseudomonadaceae</taxon>
        <taxon>Pseudomonas</taxon>
    </lineage>
</organism>
<dbReference type="InterPro" id="IPR051265">
    <property type="entry name" value="HIBADH-related_NP60_sf"/>
</dbReference>
<dbReference type="AlphaFoldDB" id="A0A2Z4RCY1"/>
<dbReference type="InterPro" id="IPR008927">
    <property type="entry name" value="6-PGluconate_DH-like_C_sf"/>
</dbReference>
<dbReference type="EMBL" id="CP029693">
    <property type="protein sequence ID" value="AWY38832.1"/>
    <property type="molecule type" value="Genomic_DNA"/>
</dbReference>
<dbReference type="GO" id="GO:0016054">
    <property type="term" value="P:organic acid catabolic process"/>
    <property type="evidence" value="ECO:0007669"/>
    <property type="project" value="UniProtKB-ARBA"/>
</dbReference>
<evidence type="ECO:0000313" key="7">
    <source>
        <dbReference type="Proteomes" id="UP000250299"/>
    </source>
</evidence>
<keyword evidence="1" id="KW-0560">Oxidoreductase</keyword>
<evidence type="ECO:0000313" key="6">
    <source>
        <dbReference type="EMBL" id="AWY38832.1"/>
    </source>
</evidence>
<sequence length="291" mass="30278">MRIGFIGLGSMGKGMAANLLKAGHQVRVWNRSPAAVEALVKQGAVAASHPREAFDADVVISMLADDAVSRSILIDSGALASSQPGLIHLSMATLSVAFVREMAQLHASAGVELIAAPVFGRNDLAESGMLNIAVAGPQAAIARVQPLLDVLGQKTWPMGEDPVNASILKIATNMMLISAIEATGEAMALTQSYGVANSDFVDFITSTLFAAPAYKVYGPKIARRETEGAGFTLRLGLKDVGLALRAGEPNHVPLPFASVLRDNLLDAVALGEGESDLAALGVRAVKRSGQD</sequence>
<dbReference type="InterPro" id="IPR002204">
    <property type="entry name" value="3-OH-isobutyrate_DH-rel_CS"/>
</dbReference>
<dbReference type="SUPFAM" id="SSF48179">
    <property type="entry name" value="6-phosphogluconate dehydrogenase C-terminal domain-like"/>
    <property type="match status" value="1"/>
</dbReference>
<gene>
    <name evidence="6" type="ORF">DKY63_02455</name>
</gene>
<protein>
    <submittedName>
        <fullName evidence="6">NAD(P)-dependent oxidoreductase</fullName>
    </submittedName>
</protein>
<reference evidence="6 7" key="1">
    <citation type="submission" date="2018-05" db="EMBL/GenBank/DDBJ databases">
        <title>Whole genome sequence of Pseudomonas putida JBC17.</title>
        <authorList>
            <person name="Lee Y.H."/>
            <person name="David K."/>
        </authorList>
    </citation>
    <scope>NUCLEOTIDE SEQUENCE [LARGE SCALE GENOMIC DNA]</scope>
    <source>
        <strain evidence="6 7">JBC17</strain>
    </source>
</reference>
<evidence type="ECO:0000259" key="5">
    <source>
        <dbReference type="Pfam" id="PF14833"/>
    </source>
</evidence>
<proteinExistence type="predicted"/>
<dbReference type="PANTHER" id="PTHR43580">
    <property type="entry name" value="OXIDOREDUCTASE GLYR1-RELATED"/>
    <property type="match status" value="1"/>
</dbReference>
<evidence type="ECO:0000259" key="4">
    <source>
        <dbReference type="Pfam" id="PF03446"/>
    </source>
</evidence>
<dbReference type="Gene3D" id="1.10.1040.10">
    <property type="entry name" value="N-(1-d-carboxylethyl)-l-norvaline Dehydrogenase, domain 2"/>
    <property type="match status" value="1"/>
</dbReference>
<dbReference type="PROSITE" id="PS00895">
    <property type="entry name" value="3_HYDROXYISOBUT_DH"/>
    <property type="match status" value="1"/>
</dbReference>
<feature type="active site" evidence="3">
    <location>
        <position position="169"/>
    </location>
</feature>
<accession>A0A2Z4RCY1</accession>
<dbReference type="GO" id="GO:0050661">
    <property type="term" value="F:NADP binding"/>
    <property type="evidence" value="ECO:0007669"/>
    <property type="project" value="InterPro"/>
</dbReference>
<dbReference type="OrthoDB" id="9786703at2"/>
<dbReference type="InterPro" id="IPR013328">
    <property type="entry name" value="6PGD_dom2"/>
</dbReference>
<dbReference type="Gene3D" id="3.40.50.720">
    <property type="entry name" value="NAD(P)-binding Rossmann-like Domain"/>
    <property type="match status" value="1"/>
</dbReference>
<dbReference type="Pfam" id="PF03446">
    <property type="entry name" value="NAD_binding_2"/>
    <property type="match status" value="1"/>
</dbReference>
<evidence type="ECO:0000256" key="1">
    <source>
        <dbReference type="ARBA" id="ARBA00023002"/>
    </source>
</evidence>
<dbReference type="Pfam" id="PF14833">
    <property type="entry name" value="NAD_binding_11"/>
    <property type="match status" value="1"/>
</dbReference>
<evidence type="ECO:0000256" key="3">
    <source>
        <dbReference type="PIRSR" id="PIRSR000103-1"/>
    </source>
</evidence>
<dbReference type="PIRSF" id="PIRSF000103">
    <property type="entry name" value="HIBADH"/>
    <property type="match status" value="1"/>
</dbReference>
<dbReference type="InterPro" id="IPR029154">
    <property type="entry name" value="HIBADH-like_NADP-bd"/>
</dbReference>
<dbReference type="RefSeq" id="WP_110962650.1">
    <property type="nucleotide sequence ID" value="NZ_CP029693.1"/>
</dbReference>
<dbReference type="GO" id="GO:0016491">
    <property type="term" value="F:oxidoreductase activity"/>
    <property type="evidence" value="ECO:0007669"/>
    <property type="project" value="UniProtKB-KW"/>
</dbReference>
<dbReference type="Proteomes" id="UP000250299">
    <property type="component" value="Chromosome"/>
</dbReference>